<accession>A6I9Y6</accession>
<dbReference type="Proteomes" id="UP000234681">
    <property type="component" value="Chromosome 1"/>
</dbReference>
<proteinExistence type="predicted"/>
<dbReference type="EMBL" id="CH473956">
    <property type="protein sequence ID" value="EDM17195.1"/>
    <property type="molecule type" value="Genomic_DNA"/>
</dbReference>
<sequence>MLFDMLSYVGLSWISTSA</sequence>
<evidence type="ECO:0000313" key="1">
    <source>
        <dbReference type="EMBL" id="EDM17195.1"/>
    </source>
</evidence>
<dbReference type="AlphaFoldDB" id="A6I9Y6"/>
<evidence type="ECO:0000313" key="2">
    <source>
        <dbReference type="Proteomes" id="UP000234681"/>
    </source>
</evidence>
<gene>
    <name evidence="1" type="ORF">rCG_39405</name>
</gene>
<organism evidence="1 2">
    <name type="scientific">Rattus norvegicus</name>
    <name type="common">Rat</name>
    <dbReference type="NCBI Taxonomy" id="10116"/>
    <lineage>
        <taxon>Eukaryota</taxon>
        <taxon>Metazoa</taxon>
        <taxon>Chordata</taxon>
        <taxon>Craniata</taxon>
        <taxon>Vertebrata</taxon>
        <taxon>Euteleostomi</taxon>
        <taxon>Mammalia</taxon>
        <taxon>Eutheria</taxon>
        <taxon>Euarchontoglires</taxon>
        <taxon>Glires</taxon>
        <taxon>Rodentia</taxon>
        <taxon>Myomorpha</taxon>
        <taxon>Muroidea</taxon>
        <taxon>Muridae</taxon>
        <taxon>Murinae</taxon>
        <taxon>Rattus</taxon>
    </lineage>
</organism>
<protein>
    <submittedName>
        <fullName evidence="1">RCG39405</fullName>
    </submittedName>
</protein>
<reference evidence="1 2" key="1">
    <citation type="submission" date="2005-09" db="EMBL/GenBank/DDBJ databases">
        <authorList>
            <person name="Mural R.J."/>
            <person name="Li P.W."/>
            <person name="Adams M.D."/>
            <person name="Amanatides P.G."/>
            <person name="Baden-Tillson H."/>
            <person name="Barnstead M."/>
            <person name="Chin S.H."/>
            <person name="Dew I."/>
            <person name="Evans C.A."/>
            <person name="Ferriera S."/>
            <person name="Flanigan M."/>
            <person name="Fosler C."/>
            <person name="Glodek A."/>
            <person name="Gu Z."/>
            <person name="Holt R.A."/>
            <person name="Jennings D."/>
            <person name="Kraft C.L."/>
            <person name="Lu F."/>
            <person name="Nguyen T."/>
            <person name="Nusskern D.R."/>
            <person name="Pfannkoch C.M."/>
            <person name="Sitter C."/>
            <person name="Sutton G.G."/>
            <person name="Venter J.C."/>
            <person name="Wang Z."/>
            <person name="Woodage T."/>
            <person name="Zheng X.H."/>
            <person name="Zhong F."/>
        </authorList>
    </citation>
    <scope>NUCLEOTIDE SEQUENCE [LARGE SCALE GENOMIC DNA]</scope>
    <source>
        <strain>BN</strain>
        <strain evidence="2">Sprague-Dawley</strain>
    </source>
</reference>
<name>A6I9Y6_RAT</name>